<evidence type="ECO:0000256" key="1">
    <source>
        <dbReference type="ARBA" id="ARBA00022475"/>
    </source>
</evidence>
<evidence type="ECO:0000256" key="6">
    <source>
        <dbReference type="ARBA" id="ARBA00022960"/>
    </source>
</evidence>
<evidence type="ECO:0000256" key="11">
    <source>
        <dbReference type="HAMAP-Rule" id="MF_00766"/>
    </source>
</evidence>
<comment type="caution">
    <text evidence="14">The sequence shown here is derived from an EMBL/GenBank/DDBJ whole genome shotgun (WGS) entry which is preliminary data.</text>
</comment>
<name>A0ABN8ET11_9BACT</name>
<evidence type="ECO:0000256" key="3">
    <source>
        <dbReference type="ARBA" id="ARBA00022676"/>
    </source>
</evidence>
<evidence type="ECO:0000256" key="4">
    <source>
        <dbReference type="ARBA" id="ARBA00022679"/>
    </source>
</evidence>
<comment type="function">
    <text evidence="11">Peptidoglycan polymerase that catalyzes glycan chain elongation from lipid-linked precursors.</text>
</comment>
<comment type="catalytic activity">
    <reaction evidence="11">
        <text>[GlcNAc-(1-&gt;4)-Mur2Ac(oyl-L-Ala-gamma-D-Glu-L-Lys-D-Ala-D-Ala)](n)-di-trans,octa-cis-undecaprenyl diphosphate + beta-D-GlcNAc-(1-&gt;4)-Mur2Ac(oyl-L-Ala-gamma-D-Glu-L-Lys-D-Ala-D-Ala)-di-trans,octa-cis-undecaprenyl diphosphate = [GlcNAc-(1-&gt;4)-Mur2Ac(oyl-L-Ala-gamma-D-Glu-L-Lys-D-Ala-D-Ala)](n+1)-di-trans,octa-cis-undecaprenyl diphosphate + di-trans,octa-cis-undecaprenyl diphosphate + H(+)</text>
        <dbReference type="Rhea" id="RHEA:23708"/>
        <dbReference type="Rhea" id="RHEA-COMP:9602"/>
        <dbReference type="Rhea" id="RHEA-COMP:9603"/>
        <dbReference type="ChEBI" id="CHEBI:15378"/>
        <dbReference type="ChEBI" id="CHEBI:58405"/>
        <dbReference type="ChEBI" id="CHEBI:60033"/>
        <dbReference type="ChEBI" id="CHEBI:78435"/>
        <dbReference type="EC" id="2.4.99.28"/>
    </reaction>
</comment>
<comment type="pathway">
    <text evidence="11">Cell wall biogenesis; peptidoglycan biosynthesis.</text>
</comment>
<keyword evidence="4 11" id="KW-0808">Transferase</keyword>
<protein>
    <recommendedName>
        <fullName evidence="11">Biosynthetic peptidoglycan transglycosylase</fullName>
        <ecNumber evidence="11">2.4.99.28</ecNumber>
    </recommendedName>
    <alternativeName>
        <fullName evidence="11">Glycan polymerase</fullName>
    </alternativeName>
    <alternativeName>
        <fullName evidence="11">Peptidoglycan glycosyltransferase MtgA</fullName>
        <shortName evidence="11">PGT</shortName>
    </alternativeName>
</protein>
<dbReference type="EMBL" id="CAKLPY010000002">
    <property type="protein sequence ID" value="CAH0996144.1"/>
    <property type="molecule type" value="Genomic_DNA"/>
</dbReference>
<keyword evidence="9 11" id="KW-0472">Membrane</keyword>
<keyword evidence="5 11" id="KW-0812">Transmembrane</keyword>
<dbReference type="PANTHER" id="PTHR30400:SF0">
    <property type="entry name" value="BIOSYNTHETIC PEPTIDOGLYCAN TRANSGLYCOSYLASE"/>
    <property type="match status" value="1"/>
</dbReference>
<organism evidence="14 15">
    <name type="scientific">Emticicia aquatica</name>
    <dbReference type="NCBI Taxonomy" id="1681835"/>
    <lineage>
        <taxon>Bacteria</taxon>
        <taxon>Pseudomonadati</taxon>
        <taxon>Bacteroidota</taxon>
        <taxon>Cytophagia</taxon>
        <taxon>Cytophagales</taxon>
        <taxon>Leadbetterellaceae</taxon>
        <taxon>Emticicia</taxon>
    </lineage>
</organism>
<keyword evidence="6 11" id="KW-0133">Cell shape</keyword>
<dbReference type="Pfam" id="PF00912">
    <property type="entry name" value="Transgly"/>
    <property type="match status" value="1"/>
</dbReference>
<dbReference type="Proteomes" id="UP000837932">
    <property type="component" value="Unassembled WGS sequence"/>
</dbReference>
<dbReference type="Gene3D" id="1.10.3810.10">
    <property type="entry name" value="Biosynthetic peptidoglycan transglycosylase-like"/>
    <property type="match status" value="1"/>
</dbReference>
<evidence type="ECO:0000256" key="5">
    <source>
        <dbReference type="ARBA" id="ARBA00022692"/>
    </source>
</evidence>
<proteinExistence type="inferred from homology"/>
<evidence type="ECO:0000313" key="14">
    <source>
        <dbReference type="EMBL" id="CAH0996144.1"/>
    </source>
</evidence>
<gene>
    <name evidence="14" type="primary">mtgA_2</name>
    <name evidence="11" type="synonym">mtgA</name>
    <name evidence="14" type="ORF">EMA8858_02274</name>
</gene>
<keyword evidence="10 11" id="KW-0961">Cell wall biogenesis/degradation</keyword>
<keyword evidence="8 11" id="KW-1133">Transmembrane helix</keyword>
<keyword evidence="2" id="KW-0997">Cell inner membrane</keyword>
<dbReference type="InterPro" id="IPR001264">
    <property type="entry name" value="Glyco_trans_51"/>
</dbReference>
<feature type="transmembrane region" description="Helical" evidence="11">
    <location>
        <begin position="54"/>
        <end position="76"/>
    </location>
</feature>
<dbReference type="HAMAP" id="MF_00766">
    <property type="entry name" value="PGT_MtgA"/>
    <property type="match status" value="1"/>
</dbReference>
<comment type="subcellular location">
    <subcellularLocation>
        <location evidence="11">Cell membrane</location>
        <topology evidence="11">Single-pass membrane protein</topology>
    </subcellularLocation>
</comment>
<feature type="region of interest" description="Disordered" evidence="12">
    <location>
        <begin position="16"/>
        <end position="44"/>
    </location>
</feature>
<reference evidence="14" key="1">
    <citation type="submission" date="2021-12" db="EMBL/GenBank/DDBJ databases">
        <authorList>
            <person name="Rodrigo-Torres L."/>
            <person name="Arahal R. D."/>
            <person name="Lucena T."/>
        </authorList>
    </citation>
    <scope>NUCLEOTIDE SEQUENCE</scope>
    <source>
        <strain evidence="14">CECT 8858</strain>
    </source>
</reference>
<evidence type="ECO:0000259" key="13">
    <source>
        <dbReference type="Pfam" id="PF00912"/>
    </source>
</evidence>
<evidence type="ECO:0000256" key="2">
    <source>
        <dbReference type="ARBA" id="ARBA00022519"/>
    </source>
</evidence>
<dbReference type="NCBIfam" id="TIGR02070">
    <property type="entry name" value="mono_pep_trsgly"/>
    <property type="match status" value="1"/>
</dbReference>
<keyword evidence="3 11" id="KW-0328">Glycosyltransferase</keyword>
<evidence type="ECO:0000313" key="15">
    <source>
        <dbReference type="Proteomes" id="UP000837932"/>
    </source>
</evidence>
<dbReference type="GO" id="GO:0016757">
    <property type="term" value="F:glycosyltransferase activity"/>
    <property type="evidence" value="ECO:0007669"/>
    <property type="project" value="UniProtKB-KW"/>
</dbReference>
<dbReference type="InterPro" id="IPR011812">
    <property type="entry name" value="Pep_trsgly"/>
</dbReference>
<comment type="similarity">
    <text evidence="11">Belongs to the glycosyltransferase 51 family.</text>
</comment>
<keyword evidence="7 11" id="KW-0573">Peptidoglycan synthesis</keyword>
<dbReference type="InterPro" id="IPR036950">
    <property type="entry name" value="PBP_transglycosylase"/>
</dbReference>
<dbReference type="PANTHER" id="PTHR30400">
    <property type="entry name" value="MONOFUNCTIONAL BIOSYNTHETIC PEPTIDOGLYCAN TRANSGLYCOSYLASE"/>
    <property type="match status" value="1"/>
</dbReference>
<dbReference type="EC" id="2.4.99.28" evidence="11"/>
<dbReference type="SUPFAM" id="SSF53955">
    <property type="entry name" value="Lysozyme-like"/>
    <property type="match status" value="1"/>
</dbReference>
<evidence type="ECO:0000256" key="12">
    <source>
        <dbReference type="SAM" id="MobiDB-lite"/>
    </source>
</evidence>
<keyword evidence="1 11" id="KW-1003">Cell membrane</keyword>
<evidence type="ECO:0000256" key="9">
    <source>
        <dbReference type="ARBA" id="ARBA00023136"/>
    </source>
</evidence>
<evidence type="ECO:0000256" key="8">
    <source>
        <dbReference type="ARBA" id="ARBA00022989"/>
    </source>
</evidence>
<evidence type="ECO:0000256" key="7">
    <source>
        <dbReference type="ARBA" id="ARBA00022984"/>
    </source>
</evidence>
<dbReference type="InterPro" id="IPR023346">
    <property type="entry name" value="Lysozyme-like_dom_sf"/>
</dbReference>
<evidence type="ECO:0000256" key="10">
    <source>
        <dbReference type="ARBA" id="ARBA00023316"/>
    </source>
</evidence>
<feature type="domain" description="Glycosyl transferase family 51" evidence="13">
    <location>
        <begin position="98"/>
        <end position="264"/>
    </location>
</feature>
<accession>A0ABN8ET11</accession>
<keyword evidence="15" id="KW-1185">Reference proteome</keyword>
<sequence>MFETKIFPTFVRNTKQKMKKDSSDKKNTFRAKNNKSTDNTQKKSSKLKSKIKSWLIKLTLYFLAISIGLVVLYKFVPVPITSTMISRKMEAIAEGKDSEIYYDWVSYENMSKEAPLAVVAAEDQLYPDHFGFDFEAMGNAFDRNRKGKKLRGASTLSQQVAKNVFLWQSRSYIRKALEAYFTVLIELIWGKERILEVYLNVAEMGYMTFGVEEASKRFFGTSAQNINRQQAARIAAVLPSPIKWSAAKPGPYVNRRTSQIARQMRALGGVAYIKDLRSF</sequence>